<evidence type="ECO:0000256" key="1">
    <source>
        <dbReference type="SAM" id="MobiDB-lite"/>
    </source>
</evidence>
<protein>
    <submittedName>
        <fullName evidence="2">Uncharacterized protein</fullName>
    </submittedName>
</protein>
<dbReference type="EMBL" id="VSRR010006752">
    <property type="protein sequence ID" value="MPC45493.1"/>
    <property type="molecule type" value="Genomic_DNA"/>
</dbReference>
<evidence type="ECO:0000313" key="2">
    <source>
        <dbReference type="EMBL" id="MPC45493.1"/>
    </source>
</evidence>
<proteinExistence type="predicted"/>
<keyword evidence="3" id="KW-1185">Reference proteome</keyword>
<accession>A0A5B7FK21</accession>
<dbReference type="AlphaFoldDB" id="A0A5B7FK21"/>
<comment type="caution">
    <text evidence="2">The sequence shown here is derived from an EMBL/GenBank/DDBJ whole genome shotgun (WGS) entry which is preliminary data.</text>
</comment>
<name>A0A5B7FK21_PORTR</name>
<sequence length="247" mass="28082">MRQSVRDYINDRKPDGHYATPGTPNAGSNAVSVTKLPPVPQPDVFSGKPELYPIGARKKGDLKVEELERSKKTIIRMVQRSCFERERVTLSQKIVMRSPLVKLDMFLDENGLIRGHVSHKCPRQTVRRFDRSWARLKCFVRGQIVFGTKYHSTAIKAVHYKVMRGCSACRDYERVRFMGGARGTTQQLPAEMDPREIWKPYSAIGYLATHTDRQDKFLLRILHDAGTSHTLVRACVVPGVTENVAET</sequence>
<feature type="compositionally biased region" description="Basic and acidic residues" evidence="1">
    <location>
        <begin position="1"/>
        <end position="16"/>
    </location>
</feature>
<feature type="region of interest" description="Disordered" evidence="1">
    <location>
        <begin position="1"/>
        <end position="41"/>
    </location>
</feature>
<gene>
    <name evidence="2" type="ORF">E2C01_039192</name>
</gene>
<feature type="compositionally biased region" description="Polar residues" evidence="1">
    <location>
        <begin position="22"/>
        <end position="32"/>
    </location>
</feature>
<dbReference type="Proteomes" id="UP000324222">
    <property type="component" value="Unassembled WGS sequence"/>
</dbReference>
<reference evidence="2 3" key="1">
    <citation type="submission" date="2019-05" db="EMBL/GenBank/DDBJ databases">
        <title>Another draft genome of Portunus trituberculatus and its Hox gene families provides insights of decapod evolution.</title>
        <authorList>
            <person name="Jeong J.-H."/>
            <person name="Song I."/>
            <person name="Kim S."/>
            <person name="Choi T."/>
            <person name="Kim D."/>
            <person name="Ryu S."/>
            <person name="Kim W."/>
        </authorList>
    </citation>
    <scope>NUCLEOTIDE SEQUENCE [LARGE SCALE GENOMIC DNA]</scope>
    <source>
        <tissue evidence="2">Muscle</tissue>
    </source>
</reference>
<evidence type="ECO:0000313" key="3">
    <source>
        <dbReference type="Proteomes" id="UP000324222"/>
    </source>
</evidence>
<organism evidence="2 3">
    <name type="scientific">Portunus trituberculatus</name>
    <name type="common">Swimming crab</name>
    <name type="synonym">Neptunus trituberculatus</name>
    <dbReference type="NCBI Taxonomy" id="210409"/>
    <lineage>
        <taxon>Eukaryota</taxon>
        <taxon>Metazoa</taxon>
        <taxon>Ecdysozoa</taxon>
        <taxon>Arthropoda</taxon>
        <taxon>Crustacea</taxon>
        <taxon>Multicrustacea</taxon>
        <taxon>Malacostraca</taxon>
        <taxon>Eumalacostraca</taxon>
        <taxon>Eucarida</taxon>
        <taxon>Decapoda</taxon>
        <taxon>Pleocyemata</taxon>
        <taxon>Brachyura</taxon>
        <taxon>Eubrachyura</taxon>
        <taxon>Portunoidea</taxon>
        <taxon>Portunidae</taxon>
        <taxon>Portuninae</taxon>
        <taxon>Portunus</taxon>
    </lineage>
</organism>